<dbReference type="SUPFAM" id="SSF48452">
    <property type="entry name" value="TPR-like"/>
    <property type="match status" value="2"/>
</dbReference>
<feature type="region of interest" description="Disordered" evidence="4">
    <location>
        <begin position="713"/>
        <end position="743"/>
    </location>
</feature>
<dbReference type="Pfam" id="PF00486">
    <property type="entry name" value="Trans_reg_C"/>
    <property type="match status" value="1"/>
</dbReference>
<feature type="DNA-binding region" description="OmpR/PhoB-type" evidence="3">
    <location>
        <begin position="1"/>
        <end position="96"/>
    </location>
</feature>
<feature type="region of interest" description="Disordered" evidence="4">
    <location>
        <begin position="1097"/>
        <end position="1120"/>
    </location>
</feature>
<dbReference type="Gene3D" id="1.10.10.10">
    <property type="entry name" value="Winged helix-like DNA-binding domain superfamily/Winged helix DNA-binding domain"/>
    <property type="match status" value="1"/>
</dbReference>
<accession>A0ABN3XV53</accession>
<dbReference type="RefSeq" id="WP_344891632.1">
    <property type="nucleotide sequence ID" value="NZ_BAAAWD010000006.1"/>
</dbReference>
<dbReference type="InterPro" id="IPR036388">
    <property type="entry name" value="WH-like_DNA-bd_sf"/>
</dbReference>
<gene>
    <name evidence="6" type="ORF">GCM10017559_20300</name>
</gene>
<dbReference type="Pfam" id="PF25872">
    <property type="entry name" value="HTH_77"/>
    <property type="match status" value="1"/>
</dbReference>
<dbReference type="Proteomes" id="UP001499930">
    <property type="component" value="Unassembled WGS sequence"/>
</dbReference>
<dbReference type="PRINTS" id="PR00364">
    <property type="entry name" value="DISEASERSIST"/>
</dbReference>
<proteinExistence type="inferred from homology"/>
<evidence type="ECO:0000256" key="4">
    <source>
        <dbReference type="SAM" id="MobiDB-lite"/>
    </source>
</evidence>
<comment type="caution">
    <text evidence="6">The sequence shown here is derived from an EMBL/GenBank/DDBJ whole genome shotgun (WGS) entry which is preliminary data.</text>
</comment>
<protein>
    <submittedName>
        <fullName evidence="6">BTAD domain-containing putative transcriptional regulator</fullName>
    </submittedName>
</protein>
<dbReference type="Gene3D" id="1.25.40.10">
    <property type="entry name" value="Tetratricopeptide repeat domain"/>
    <property type="match status" value="3"/>
</dbReference>
<dbReference type="InterPro" id="IPR005158">
    <property type="entry name" value="BTAD"/>
</dbReference>
<dbReference type="SMART" id="SM00862">
    <property type="entry name" value="Trans_reg_C"/>
    <property type="match status" value="1"/>
</dbReference>
<name>A0ABN3XV53_9ACTN</name>
<dbReference type="PANTHER" id="PTHR47691:SF3">
    <property type="entry name" value="HTH-TYPE TRANSCRIPTIONAL REGULATOR RV0890C-RELATED"/>
    <property type="match status" value="1"/>
</dbReference>
<dbReference type="InterPro" id="IPR001867">
    <property type="entry name" value="OmpR/PhoB-type_DNA-bd"/>
</dbReference>
<dbReference type="InterPro" id="IPR027417">
    <property type="entry name" value="P-loop_NTPase"/>
</dbReference>
<dbReference type="Pfam" id="PF03704">
    <property type="entry name" value="BTAD"/>
    <property type="match status" value="1"/>
</dbReference>
<evidence type="ECO:0000313" key="6">
    <source>
        <dbReference type="EMBL" id="GAA2999463.1"/>
    </source>
</evidence>
<dbReference type="EMBL" id="BAAAWD010000006">
    <property type="protein sequence ID" value="GAA2999463.1"/>
    <property type="molecule type" value="Genomic_DNA"/>
</dbReference>
<dbReference type="SUPFAM" id="SSF52540">
    <property type="entry name" value="P-loop containing nucleoside triphosphate hydrolases"/>
    <property type="match status" value="1"/>
</dbReference>
<dbReference type="PROSITE" id="PS51755">
    <property type="entry name" value="OMPR_PHOB"/>
    <property type="match status" value="1"/>
</dbReference>
<evidence type="ECO:0000256" key="3">
    <source>
        <dbReference type="PROSITE-ProRule" id="PRU01091"/>
    </source>
</evidence>
<dbReference type="Gene3D" id="3.40.50.300">
    <property type="entry name" value="P-loop containing nucleotide triphosphate hydrolases"/>
    <property type="match status" value="1"/>
</dbReference>
<dbReference type="InterPro" id="IPR016032">
    <property type="entry name" value="Sig_transdc_resp-reg_C-effctor"/>
</dbReference>
<comment type="similarity">
    <text evidence="1">Belongs to the AfsR/DnrI/RedD regulatory family.</text>
</comment>
<evidence type="ECO:0000256" key="1">
    <source>
        <dbReference type="ARBA" id="ARBA00005820"/>
    </source>
</evidence>
<feature type="domain" description="OmpR/PhoB-type" evidence="5">
    <location>
        <begin position="1"/>
        <end position="96"/>
    </location>
</feature>
<reference evidence="6 7" key="1">
    <citation type="journal article" date="2019" name="Int. J. Syst. Evol. Microbiol.">
        <title>The Global Catalogue of Microorganisms (GCM) 10K type strain sequencing project: providing services to taxonomists for standard genome sequencing and annotation.</title>
        <authorList>
            <consortium name="The Broad Institute Genomics Platform"/>
            <consortium name="The Broad Institute Genome Sequencing Center for Infectious Disease"/>
            <person name="Wu L."/>
            <person name="Ma J."/>
        </authorList>
    </citation>
    <scope>NUCLEOTIDE SEQUENCE [LARGE SCALE GENOMIC DNA]</scope>
    <source>
        <strain evidence="6 7">JCM 3106</strain>
    </source>
</reference>
<dbReference type="SUPFAM" id="SSF46894">
    <property type="entry name" value="C-terminal effector domain of the bipartite response regulators"/>
    <property type="match status" value="1"/>
</dbReference>
<dbReference type="InterPro" id="IPR058852">
    <property type="entry name" value="HTH_77"/>
</dbReference>
<keyword evidence="2 3" id="KW-0238">DNA-binding</keyword>
<sequence length="1120" mass="118903">MRFGVLGPLAVWTADGTPVTVPGVKVRALLAVLLLHEGRPVPADRLIDDLWGDAPPGNPAGALSAKVSQLRRVLEDAEPGAREAVVSPPPGYVLRTGADAVDARRFRSLADEAARAGDPRSRAALLTDALALWRGPALADFADEPFARSVVTQLHERWLTAQEDLAEARLALGEHHGIVAGLGELVGRYPLRERLRAAYMTALYRSGRQSEALDGYEELRAHLADELGLDPGADLVALHRAILVRDPALDPPAVPPAPADGPATNLPAPLGPLIGRDEATAEIGGLLRAGRLVTLTGPGGVGKTRLGVEAARLRAGDLPDGVWLVELAALGRPGADDTADSVADEIMRVLGVHDTVAAGTSRDRLAGTLRPRRLLLVLDNCEHLVEPVAELVELLLRAAPDLRVLATSQEPLAVTGETVWNVPPLETPGAADAGDAADPASLERLGSVRLFVARARAADRGFALDAATALAVATLCRRLDGIPLALELAATRVRSLGVAGLAERLDDRFRLLATGHRGAPPRQRTLQAMIDWSWDLLGEPERLVLRRLAVHADGCSLDGAEAVCGGDDLPAADVVDLLARLVDRSLVTVVHGADGPRYRLLESVAAYCLLRLHEAGETAQSRERHRRHYTALAERAAPLLYGHDQQRWLRRLDAESANLRAALDGAVAAGDAEQGLRLVNALAWYWFLRGRTAEAGRSLSAALAVPAGTPAVPRGTPAVPGDTPAVPGGTPAVAGDTPAPPGDTPAGRVAALRPRVLAWRAGIALLRGESADRIAALRLYEDVADPAERARARWFLAFCGMGAGEVALCEELLDQALTAFDALGDRWGTAATLVTRAQYAHLRGDLAALEHDSERGAELFDELGDRWGRLQANEWLGGLAEMTGDHERADRLHREGLRMAEELELWPEVAGRLAWLGWIALQRGDHARARAYGERAARLAAEQCHRSMQIFAGMVLGYTARRQGRFDAATTHLRTVLAWTPRQNGGTDRAVYEPMVLTELGFAAELLGDAEAARILHLEGLAVARELDASRDVTRALEGLAGALSLAGCHDRAARLLGAAAAARRSTGMPPAPAEQDDVDRITGRVRDALGEDGLAAGLEHGDGLTPGEAESLAGLPVVA</sequence>
<dbReference type="PANTHER" id="PTHR47691">
    <property type="entry name" value="REGULATOR-RELATED"/>
    <property type="match status" value="1"/>
</dbReference>
<evidence type="ECO:0000259" key="5">
    <source>
        <dbReference type="PROSITE" id="PS51755"/>
    </source>
</evidence>
<dbReference type="SMART" id="SM01043">
    <property type="entry name" value="BTAD"/>
    <property type="match status" value="1"/>
</dbReference>
<organism evidence="6 7">
    <name type="scientific">Streptosporangium longisporum</name>
    <dbReference type="NCBI Taxonomy" id="46187"/>
    <lineage>
        <taxon>Bacteria</taxon>
        <taxon>Bacillati</taxon>
        <taxon>Actinomycetota</taxon>
        <taxon>Actinomycetes</taxon>
        <taxon>Streptosporangiales</taxon>
        <taxon>Streptosporangiaceae</taxon>
        <taxon>Streptosporangium</taxon>
    </lineage>
</organism>
<dbReference type="InterPro" id="IPR011990">
    <property type="entry name" value="TPR-like_helical_dom_sf"/>
</dbReference>
<keyword evidence="7" id="KW-1185">Reference proteome</keyword>
<evidence type="ECO:0000256" key="2">
    <source>
        <dbReference type="ARBA" id="ARBA00023125"/>
    </source>
</evidence>
<evidence type="ECO:0000313" key="7">
    <source>
        <dbReference type="Proteomes" id="UP001499930"/>
    </source>
</evidence>
<dbReference type="CDD" id="cd15831">
    <property type="entry name" value="BTAD"/>
    <property type="match status" value="1"/>
</dbReference>